<dbReference type="PRINTS" id="PR00344">
    <property type="entry name" value="BCTRLSENSOR"/>
</dbReference>
<sequence length="769" mass="84802">MKNKQSISVLLVEDNPTDVLLARESLAFLEHVQLKSVTRLSEALEFLEAEQVDVILLDLGLPDSQGIETLSRMRECVSTCPIVVLTGNDSDELGLLALHHGAQDYLIKRSVIGMDLTRSVLFAVERQRFESTLAETKARLEAILNSAMDAIISVDAYQKILLFNPAAEKMFGHKSAAILGQKLDILLPRRYQYVHESHIQKFSMTGVTSRQMGGDSSVIGLRANGEEFPIEASISQSQVGGEKHFTAIIRDISERMQSEENRNRLVAVLESSPDFVGMANAAGHLIFVNQAGRRMVGLGSSADLSSIKMDSYFPQRAVKQLHEIGIPTAVKLGSWVGETTLLASDGGEIPVSQTIIAHKNEESVLRYFSFMMRDLTEEKRLHRQLHQSQKLEAIGQLAGGIAHDFNNLLTIINGYSDLLLEKIGPEDETRDSLIEIQKAGERAGALTRQLLAFSRQQVLEPKVLNLNTIITDTEKMLRRLIGEDVLLSTHLEPSLGPVKADPGQLEQILMNLALNARDAMPQGGKITIETSNIELDETYCRRYTDVQPGWFSMLAVSDNGSGIDEKNRAHIFEPFFTTKSQGQGTGLGLATVHGIVKQSGGHIELYSELKIGTTFKIYLPQVGVLSSGNTLQTEVRPIPRGHEVILLVEDEEAVRSLARHVLQSCGYAVLEARDGREAIQIAEKQESIDILVSDVVMPHLGGRQLAEKIAAVRPDCKVLFLSGYTNDAVVRHGVLEAEFAFLQKPFTPSALARKVRSVLDEKKSRNKLG</sequence>
<keyword evidence="3 9" id="KW-0597">Phosphoprotein</keyword>
<dbReference type="InterPro" id="IPR035965">
    <property type="entry name" value="PAS-like_dom_sf"/>
</dbReference>
<dbReference type="SMART" id="SM00448">
    <property type="entry name" value="REC"/>
    <property type="match status" value="2"/>
</dbReference>
<dbReference type="SUPFAM" id="SSF55874">
    <property type="entry name" value="ATPase domain of HSP90 chaperone/DNA topoisomerase II/histidine kinase"/>
    <property type="match status" value="1"/>
</dbReference>
<dbReference type="InterPro" id="IPR003594">
    <property type="entry name" value="HATPase_dom"/>
</dbReference>
<accession>A0A8E6B500</accession>
<dbReference type="EC" id="2.7.13.3" evidence="2"/>
<dbReference type="PANTHER" id="PTHR43065">
    <property type="entry name" value="SENSOR HISTIDINE KINASE"/>
    <property type="match status" value="1"/>
</dbReference>
<dbReference type="InterPro" id="IPR013767">
    <property type="entry name" value="PAS_fold"/>
</dbReference>
<keyword evidence="8" id="KW-0902">Two-component regulatory system</keyword>
<dbReference type="Gene3D" id="1.10.287.130">
    <property type="match status" value="1"/>
</dbReference>
<feature type="domain" description="Histidine kinase" evidence="10">
    <location>
        <begin position="400"/>
        <end position="623"/>
    </location>
</feature>
<evidence type="ECO:0000259" key="13">
    <source>
        <dbReference type="PROSITE" id="PS50113"/>
    </source>
</evidence>
<dbReference type="InterPro" id="IPR000700">
    <property type="entry name" value="PAS-assoc_C"/>
</dbReference>
<dbReference type="SUPFAM" id="SSF47384">
    <property type="entry name" value="Homodimeric domain of signal transducing histidine kinase"/>
    <property type="match status" value="1"/>
</dbReference>
<dbReference type="SUPFAM" id="SSF52172">
    <property type="entry name" value="CheY-like"/>
    <property type="match status" value="2"/>
</dbReference>
<evidence type="ECO:0000259" key="10">
    <source>
        <dbReference type="PROSITE" id="PS50109"/>
    </source>
</evidence>
<protein>
    <recommendedName>
        <fullName evidence="2">histidine kinase</fullName>
        <ecNumber evidence="2">2.7.13.3</ecNumber>
    </recommendedName>
</protein>
<feature type="modified residue" description="4-aspartylphosphate" evidence="9">
    <location>
        <position position="58"/>
    </location>
</feature>
<dbReference type="Proteomes" id="UP000676194">
    <property type="component" value="Chromosome"/>
</dbReference>
<evidence type="ECO:0000256" key="6">
    <source>
        <dbReference type="ARBA" id="ARBA00022777"/>
    </source>
</evidence>
<dbReference type="PANTHER" id="PTHR43065:SF42">
    <property type="entry name" value="TWO-COMPONENT SENSOR PPRA"/>
    <property type="match status" value="1"/>
</dbReference>
<dbReference type="Pfam" id="PF00989">
    <property type="entry name" value="PAS"/>
    <property type="match status" value="2"/>
</dbReference>
<dbReference type="SMART" id="SM00388">
    <property type="entry name" value="HisKA"/>
    <property type="match status" value="1"/>
</dbReference>
<keyword evidence="15" id="KW-1185">Reference proteome</keyword>
<feature type="modified residue" description="4-aspartylphosphate" evidence="9">
    <location>
        <position position="694"/>
    </location>
</feature>
<organism evidence="14 15">
    <name type="scientific">Telmatocola sphagniphila</name>
    <dbReference type="NCBI Taxonomy" id="1123043"/>
    <lineage>
        <taxon>Bacteria</taxon>
        <taxon>Pseudomonadati</taxon>
        <taxon>Planctomycetota</taxon>
        <taxon>Planctomycetia</taxon>
        <taxon>Gemmatales</taxon>
        <taxon>Gemmataceae</taxon>
    </lineage>
</organism>
<keyword evidence="4" id="KW-0808">Transferase</keyword>
<evidence type="ECO:0000256" key="5">
    <source>
        <dbReference type="ARBA" id="ARBA00022741"/>
    </source>
</evidence>
<dbReference type="InterPro" id="IPR001789">
    <property type="entry name" value="Sig_transdc_resp-reg_receiver"/>
</dbReference>
<proteinExistence type="predicted"/>
<keyword evidence="7" id="KW-0067">ATP-binding</keyword>
<dbReference type="Pfam" id="PF00072">
    <property type="entry name" value="Response_reg"/>
    <property type="match status" value="2"/>
</dbReference>
<evidence type="ECO:0000256" key="1">
    <source>
        <dbReference type="ARBA" id="ARBA00000085"/>
    </source>
</evidence>
<dbReference type="CDD" id="cd00082">
    <property type="entry name" value="HisKA"/>
    <property type="match status" value="1"/>
</dbReference>
<dbReference type="RefSeq" id="WP_213495285.1">
    <property type="nucleotide sequence ID" value="NZ_CP074694.1"/>
</dbReference>
<dbReference type="AlphaFoldDB" id="A0A8E6B500"/>
<gene>
    <name evidence="14" type="ORF">KIH39_21540</name>
</gene>
<name>A0A8E6B500_9BACT</name>
<dbReference type="PROSITE" id="PS50112">
    <property type="entry name" value="PAS"/>
    <property type="match status" value="2"/>
</dbReference>
<dbReference type="InterPro" id="IPR011006">
    <property type="entry name" value="CheY-like_superfamily"/>
</dbReference>
<dbReference type="SMART" id="SM00091">
    <property type="entry name" value="PAS"/>
    <property type="match status" value="2"/>
</dbReference>
<dbReference type="InterPro" id="IPR003661">
    <property type="entry name" value="HisK_dim/P_dom"/>
</dbReference>
<feature type="domain" description="Response regulatory" evidence="11">
    <location>
        <begin position="644"/>
        <end position="759"/>
    </location>
</feature>
<evidence type="ECO:0000256" key="7">
    <source>
        <dbReference type="ARBA" id="ARBA00022840"/>
    </source>
</evidence>
<dbReference type="KEGG" id="tsph:KIH39_21540"/>
<dbReference type="InterPro" id="IPR036890">
    <property type="entry name" value="HATPase_C_sf"/>
</dbReference>
<dbReference type="SMART" id="SM00387">
    <property type="entry name" value="HATPase_c"/>
    <property type="match status" value="1"/>
</dbReference>
<dbReference type="Pfam" id="PF00512">
    <property type="entry name" value="HisKA"/>
    <property type="match status" value="1"/>
</dbReference>
<evidence type="ECO:0000256" key="3">
    <source>
        <dbReference type="ARBA" id="ARBA00022553"/>
    </source>
</evidence>
<dbReference type="SUPFAM" id="SSF55785">
    <property type="entry name" value="PYP-like sensor domain (PAS domain)"/>
    <property type="match status" value="2"/>
</dbReference>
<evidence type="ECO:0000259" key="12">
    <source>
        <dbReference type="PROSITE" id="PS50112"/>
    </source>
</evidence>
<keyword evidence="6" id="KW-0418">Kinase</keyword>
<reference evidence="14" key="1">
    <citation type="submission" date="2021-05" db="EMBL/GenBank/DDBJ databases">
        <title>Complete genome sequence of the cellulolytic planctomycete Telmatocola sphagniphila SP2T and characterization of the first cellulase from planctomycetes.</title>
        <authorList>
            <person name="Rakitin A.L."/>
            <person name="Beletsky A.V."/>
            <person name="Naumoff D.G."/>
            <person name="Kulichevskaya I.S."/>
            <person name="Mardanov A.V."/>
            <person name="Ravin N.V."/>
            <person name="Dedysh S.N."/>
        </authorList>
    </citation>
    <scope>NUCLEOTIDE SEQUENCE</scope>
    <source>
        <strain evidence="14">SP2T</strain>
    </source>
</reference>
<dbReference type="GO" id="GO:0005524">
    <property type="term" value="F:ATP binding"/>
    <property type="evidence" value="ECO:0007669"/>
    <property type="project" value="UniProtKB-KW"/>
</dbReference>
<feature type="domain" description="PAS" evidence="12">
    <location>
        <begin position="261"/>
        <end position="298"/>
    </location>
</feature>
<evidence type="ECO:0000256" key="9">
    <source>
        <dbReference type="PROSITE-ProRule" id="PRU00169"/>
    </source>
</evidence>
<evidence type="ECO:0000256" key="2">
    <source>
        <dbReference type="ARBA" id="ARBA00012438"/>
    </source>
</evidence>
<evidence type="ECO:0000313" key="15">
    <source>
        <dbReference type="Proteomes" id="UP000676194"/>
    </source>
</evidence>
<dbReference type="PROSITE" id="PS50109">
    <property type="entry name" value="HIS_KIN"/>
    <property type="match status" value="1"/>
</dbReference>
<dbReference type="Gene3D" id="3.40.50.2300">
    <property type="match status" value="2"/>
</dbReference>
<dbReference type="GO" id="GO:0006355">
    <property type="term" value="P:regulation of DNA-templated transcription"/>
    <property type="evidence" value="ECO:0007669"/>
    <property type="project" value="InterPro"/>
</dbReference>
<evidence type="ECO:0000313" key="14">
    <source>
        <dbReference type="EMBL" id="QVL31404.1"/>
    </source>
</evidence>
<dbReference type="CDD" id="cd00130">
    <property type="entry name" value="PAS"/>
    <property type="match status" value="1"/>
</dbReference>
<keyword evidence="5" id="KW-0547">Nucleotide-binding</keyword>
<dbReference type="Gene3D" id="3.30.450.20">
    <property type="entry name" value="PAS domain"/>
    <property type="match status" value="2"/>
</dbReference>
<dbReference type="EMBL" id="CP074694">
    <property type="protein sequence ID" value="QVL31404.1"/>
    <property type="molecule type" value="Genomic_DNA"/>
</dbReference>
<comment type="catalytic activity">
    <reaction evidence="1">
        <text>ATP + protein L-histidine = ADP + protein N-phospho-L-histidine.</text>
        <dbReference type="EC" id="2.7.13.3"/>
    </reaction>
</comment>
<dbReference type="GO" id="GO:0000155">
    <property type="term" value="F:phosphorelay sensor kinase activity"/>
    <property type="evidence" value="ECO:0007669"/>
    <property type="project" value="InterPro"/>
</dbReference>
<feature type="domain" description="PAC" evidence="13">
    <location>
        <begin position="335"/>
        <end position="387"/>
    </location>
</feature>
<dbReference type="NCBIfam" id="TIGR00229">
    <property type="entry name" value="sensory_box"/>
    <property type="match status" value="2"/>
</dbReference>
<dbReference type="Gene3D" id="3.30.565.10">
    <property type="entry name" value="Histidine kinase-like ATPase, C-terminal domain"/>
    <property type="match status" value="1"/>
</dbReference>
<dbReference type="Pfam" id="PF02518">
    <property type="entry name" value="HATPase_c"/>
    <property type="match status" value="1"/>
</dbReference>
<evidence type="ECO:0000256" key="4">
    <source>
        <dbReference type="ARBA" id="ARBA00022679"/>
    </source>
</evidence>
<feature type="domain" description="Response regulatory" evidence="11">
    <location>
        <begin position="8"/>
        <end position="123"/>
    </location>
</feature>
<dbReference type="PROSITE" id="PS50113">
    <property type="entry name" value="PAC"/>
    <property type="match status" value="1"/>
</dbReference>
<feature type="domain" description="PAS" evidence="12">
    <location>
        <begin position="136"/>
        <end position="206"/>
    </location>
</feature>
<dbReference type="InterPro" id="IPR000014">
    <property type="entry name" value="PAS"/>
</dbReference>
<dbReference type="PROSITE" id="PS50110">
    <property type="entry name" value="RESPONSE_REGULATORY"/>
    <property type="match status" value="2"/>
</dbReference>
<evidence type="ECO:0000259" key="11">
    <source>
        <dbReference type="PROSITE" id="PS50110"/>
    </source>
</evidence>
<dbReference type="InterPro" id="IPR004358">
    <property type="entry name" value="Sig_transdc_His_kin-like_C"/>
</dbReference>
<dbReference type="InterPro" id="IPR005467">
    <property type="entry name" value="His_kinase_dom"/>
</dbReference>
<evidence type="ECO:0000256" key="8">
    <source>
        <dbReference type="ARBA" id="ARBA00023012"/>
    </source>
</evidence>
<dbReference type="CDD" id="cd00156">
    <property type="entry name" value="REC"/>
    <property type="match status" value="1"/>
</dbReference>
<dbReference type="InterPro" id="IPR036097">
    <property type="entry name" value="HisK_dim/P_sf"/>
</dbReference>